<sequence>VGFSNFIAKRYYSFKSKWNIVNIISRSASFVLVVAVCAFFVVLSVFSGLKIFGANYSKAFDPDIKVFSKESKHFYFDVSLSERLINTRNIAFFSKLVEDKVLVKNNENSGFAYLNGVGEQYNSIFDIEKIINVGRWINHLPSNNEAVVSHALADELGLGLYNYGGGLTVLIPSGKAGNNPLQKPFYSSFYMVSGVFGSSEAADQKNIFVPLASAQNLLGLDHDKISAIAIKIVNPKDNKSTIKSLQEIFGNDFSVKSREELNETYYKMLNAEGLILNLVLGLILIVAMFNTVGAVIILIIEKQKNIKTLYKIGANKTQVSSVFFKHGLYLSFSGGSLGLVLGCLIVFIQEQFGIILLSGTSIPYPVVFDISNFGIVIGWMVLVGTGGALLSLLALKKVKL</sequence>
<keyword evidence="2" id="KW-1003">Cell membrane</keyword>
<evidence type="ECO:0000313" key="9">
    <source>
        <dbReference type="EMBL" id="SUZ79767.1"/>
    </source>
</evidence>
<dbReference type="Pfam" id="PF12704">
    <property type="entry name" value="MacB_PCD"/>
    <property type="match status" value="1"/>
</dbReference>
<protein>
    <submittedName>
        <fullName evidence="9">Uncharacterized protein</fullName>
    </submittedName>
</protein>
<gene>
    <name evidence="9" type="ORF">METZ01_LOCUS32621</name>
</gene>
<dbReference type="GO" id="GO:0044874">
    <property type="term" value="P:lipoprotein localization to outer membrane"/>
    <property type="evidence" value="ECO:0007669"/>
    <property type="project" value="TreeGrafter"/>
</dbReference>
<name>A0A381QPC0_9ZZZZ</name>
<evidence type="ECO:0000259" key="7">
    <source>
        <dbReference type="Pfam" id="PF02687"/>
    </source>
</evidence>
<keyword evidence="4 6" id="KW-1133">Transmembrane helix</keyword>
<keyword evidence="5 6" id="KW-0472">Membrane</keyword>
<evidence type="ECO:0000256" key="2">
    <source>
        <dbReference type="ARBA" id="ARBA00022475"/>
    </source>
</evidence>
<keyword evidence="3 6" id="KW-0812">Transmembrane</keyword>
<dbReference type="Pfam" id="PF02687">
    <property type="entry name" value="FtsX"/>
    <property type="match status" value="1"/>
</dbReference>
<organism evidence="9">
    <name type="scientific">marine metagenome</name>
    <dbReference type="NCBI Taxonomy" id="408172"/>
    <lineage>
        <taxon>unclassified sequences</taxon>
        <taxon>metagenomes</taxon>
        <taxon>ecological metagenomes</taxon>
    </lineage>
</organism>
<dbReference type="AlphaFoldDB" id="A0A381QPC0"/>
<evidence type="ECO:0000259" key="8">
    <source>
        <dbReference type="Pfam" id="PF12704"/>
    </source>
</evidence>
<feature type="transmembrane region" description="Helical" evidence="6">
    <location>
        <begin position="373"/>
        <end position="395"/>
    </location>
</feature>
<dbReference type="InterPro" id="IPR051447">
    <property type="entry name" value="Lipoprotein-release_system"/>
</dbReference>
<evidence type="ECO:0000256" key="5">
    <source>
        <dbReference type="ARBA" id="ARBA00023136"/>
    </source>
</evidence>
<evidence type="ECO:0000256" key="1">
    <source>
        <dbReference type="ARBA" id="ARBA00004651"/>
    </source>
</evidence>
<feature type="domain" description="MacB-like periplasmic core" evidence="8">
    <location>
        <begin position="32"/>
        <end position="247"/>
    </location>
</feature>
<evidence type="ECO:0000256" key="3">
    <source>
        <dbReference type="ARBA" id="ARBA00022692"/>
    </source>
</evidence>
<reference evidence="9" key="1">
    <citation type="submission" date="2018-05" db="EMBL/GenBank/DDBJ databases">
        <authorList>
            <person name="Lanie J.A."/>
            <person name="Ng W.-L."/>
            <person name="Kazmierczak K.M."/>
            <person name="Andrzejewski T.M."/>
            <person name="Davidsen T.M."/>
            <person name="Wayne K.J."/>
            <person name="Tettelin H."/>
            <person name="Glass J.I."/>
            <person name="Rusch D."/>
            <person name="Podicherti R."/>
            <person name="Tsui H.-C.T."/>
            <person name="Winkler M.E."/>
        </authorList>
    </citation>
    <scope>NUCLEOTIDE SEQUENCE</scope>
</reference>
<feature type="transmembrane region" description="Helical" evidence="6">
    <location>
        <begin position="328"/>
        <end position="348"/>
    </location>
</feature>
<dbReference type="GO" id="GO:0098797">
    <property type="term" value="C:plasma membrane protein complex"/>
    <property type="evidence" value="ECO:0007669"/>
    <property type="project" value="TreeGrafter"/>
</dbReference>
<feature type="non-terminal residue" evidence="9">
    <location>
        <position position="1"/>
    </location>
</feature>
<feature type="transmembrane region" description="Helical" evidence="6">
    <location>
        <begin position="274"/>
        <end position="300"/>
    </location>
</feature>
<feature type="domain" description="ABC3 transporter permease C-terminal" evidence="7">
    <location>
        <begin position="278"/>
        <end position="397"/>
    </location>
</feature>
<dbReference type="PANTHER" id="PTHR30489:SF0">
    <property type="entry name" value="LIPOPROTEIN-RELEASING SYSTEM TRANSMEMBRANE PROTEIN LOLE"/>
    <property type="match status" value="1"/>
</dbReference>
<proteinExistence type="predicted"/>
<evidence type="ECO:0000256" key="6">
    <source>
        <dbReference type="SAM" id="Phobius"/>
    </source>
</evidence>
<accession>A0A381QPC0</accession>
<evidence type="ECO:0000256" key="4">
    <source>
        <dbReference type="ARBA" id="ARBA00022989"/>
    </source>
</evidence>
<dbReference type="InterPro" id="IPR003838">
    <property type="entry name" value="ABC3_permease_C"/>
</dbReference>
<feature type="transmembrane region" description="Helical" evidence="6">
    <location>
        <begin position="20"/>
        <end position="46"/>
    </location>
</feature>
<dbReference type="EMBL" id="UINC01001400">
    <property type="protein sequence ID" value="SUZ79767.1"/>
    <property type="molecule type" value="Genomic_DNA"/>
</dbReference>
<dbReference type="InterPro" id="IPR025857">
    <property type="entry name" value="MacB_PCD"/>
</dbReference>
<dbReference type="PANTHER" id="PTHR30489">
    <property type="entry name" value="LIPOPROTEIN-RELEASING SYSTEM TRANSMEMBRANE PROTEIN LOLE"/>
    <property type="match status" value="1"/>
</dbReference>
<comment type="subcellular location">
    <subcellularLocation>
        <location evidence="1">Cell membrane</location>
        <topology evidence="1">Multi-pass membrane protein</topology>
    </subcellularLocation>
</comment>